<reference evidence="1" key="2">
    <citation type="submission" date="2021-04" db="EMBL/GenBank/DDBJ databases">
        <authorList>
            <person name="Gilroy R."/>
        </authorList>
    </citation>
    <scope>NUCLEOTIDE SEQUENCE</scope>
    <source>
        <strain evidence="1">ChiHecec2B26-12326</strain>
    </source>
</reference>
<protein>
    <submittedName>
        <fullName evidence="1">DUF4907 domain-containing protein</fullName>
    </submittedName>
</protein>
<evidence type="ECO:0000313" key="2">
    <source>
        <dbReference type="Proteomes" id="UP000823847"/>
    </source>
</evidence>
<name>A0A9D2BQH0_9BACT</name>
<dbReference type="EMBL" id="DXEN01000066">
    <property type="protein sequence ID" value="HIX86695.1"/>
    <property type="molecule type" value="Genomic_DNA"/>
</dbReference>
<gene>
    <name evidence="1" type="ORF">H9848_08850</name>
</gene>
<accession>A0A9D2BQH0</accession>
<organism evidence="1 2">
    <name type="scientific">Candidatus Parabacteroides intestinigallinarum</name>
    <dbReference type="NCBI Taxonomy" id="2838722"/>
    <lineage>
        <taxon>Bacteria</taxon>
        <taxon>Pseudomonadati</taxon>
        <taxon>Bacteroidota</taxon>
        <taxon>Bacteroidia</taxon>
        <taxon>Bacteroidales</taxon>
        <taxon>Tannerellaceae</taxon>
        <taxon>Parabacteroides</taxon>
    </lineage>
</organism>
<dbReference type="PROSITE" id="PS51257">
    <property type="entry name" value="PROKAR_LIPOPROTEIN"/>
    <property type="match status" value="1"/>
</dbReference>
<dbReference type="Pfam" id="PF16250">
    <property type="entry name" value="DUF4907"/>
    <property type="match status" value="1"/>
</dbReference>
<evidence type="ECO:0000313" key="1">
    <source>
        <dbReference type="EMBL" id="HIX86695.1"/>
    </source>
</evidence>
<sequence>MTRMNIERLRMGFPLRVATLAILSMVISVSACRRGETKSPSGQRAESLVFPCGNGWGYQILVNGKVLIHQPTIPAIDTVMAFPDEESARKISTLVLNKWTERQNLSVTKEEIHHSLSH</sequence>
<comment type="caution">
    <text evidence="1">The sequence shown here is derived from an EMBL/GenBank/DDBJ whole genome shotgun (WGS) entry which is preliminary data.</text>
</comment>
<dbReference type="Proteomes" id="UP000823847">
    <property type="component" value="Unassembled WGS sequence"/>
</dbReference>
<proteinExistence type="predicted"/>
<dbReference type="AlphaFoldDB" id="A0A9D2BQH0"/>
<reference evidence="1" key="1">
    <citation type="journal article" date="2021" name="PeerJ">
        <title>Extensive microbial diversity within the chicken gut microbiome revealed by metagenomics and culture.</title>
        <authorList>
            <person name="Gilroy R."/>
            <person name="Ravi A."/>
            <person name="Getino M."/>
            <person name="Pursley I."/>
            <person name="Horton D.L."/>
            <person name="Alikhan N.F."/>
            <person name="Baker D."/>
            <person name="Gharbi K."/>
            <person name="Hall N."/>
            <person name="Watson M."/>
            <person name="Adriaenssens E.M."/>
            <person name="Foster-Nyarko E."/>
            <person name="Jarju S."/>
            <person name="Secka A."/>
            <person name="Antonio M."/>
            <person name="Oren A."/>
            <person name="Chaudhuri R.R."/>
            <person name="La Ragione R."/>
            <person name="Hildebrand F."/>
            <person name="Pallen M.J."/>
        </authorList>
    </citation>
    <scope>NUCLEOTIDE SEQUENCE</scope>
    <source>
        <strain evidence="1">ChiHecec2B26-12326</strain>
    </source>
</reference>
<dbReference type="InterPro" id="IPR032593">
    <property type="entry name" value="DUF4907"/>
</dbReference>